<comment type="similarity">
    <text evidence="2">Belongs to the AzlC family.</text>
</comment>
<name>A0ABP6WPP2_9ACTN</name>
<evidence type="ECO:0000313" key="10">
    <source>
        <dbReference type="Proteomes" id="UP001500767"/>
    </source>
</evidence>
<comment type="caution">
    <text evidence="9">The sequence shown here is derived from an EMBL/GenBank/DDBJ whole genome shotgun (WGS) entry which is preliminary data.</text>
</comment>
<keyword evidence="3" id="KW-0813">Transport</keyword>
<dbReference type="Proteomes" id="UP001500767">
    <property type="component" value="Unassembled WGS sequence"/>
</dbReference>
<evidence type="ECO:0000313" key="9">
    <source>
        <dbReference type="EMBL" id="GAA3554148.1"/>
    </source>
</evidence>
<dbReference type="InterPro" id="IPR011606">
    <property type="entry name" value="Brnchd-chn_aa_trnsp_permease"/>
</dbReference>
<dbReference type="PANTHER" id="PTHR34979:SF1">
    <property type="entry name" value="INNER MEMBRANE PROTEIN YGAZ"/>
    <property type="match status" value="1"/>
</dbReference>
<dbReference type="PANTHER" id="PTHR34979">
    <property type="entry name" value="INNER MEMBRANE PROTEIN YGAZ"/>
    <property type="match status" value="1"/>
</dbReference>
<comment type="subcellular location">
    <subcellularLocation>
        <location evidence="1">Cell membrane</location>
        <topology evidence="1">Multi-pass membrane protein</topology>
    </subcellularLocation>
</comment>
<evidence type="ECO:0000256" key="7">
    <source>
        <dbReference type="ARBA" id="ARBA00023136"/>
    </source>
</evidence>
<evidence type="ECO:0000256" key="5">
    <source>
        <dbReference type="ARBA" id="ARBA00022692"/>
    </source>
</evidence>
<evidence type="ECO:0000256" key="8">
    <source>
        <dbReference type="SAM" id="Phobius"/>
    </source>
</evidence>
<dbReference type="Pfam" id="PF03591">
    <property type="entry name" value="AzlC"/>
    <property type="match status" value="1"/>
</dbReference>
<dbReference type="EMBL" id="BAAAYR010000001">
    <property type="protein sequence ID" value="GAA3554148.1"/>
    <property type="molecule type" value="Genomic_DNA"/>
</dbReference>
<evidence type="ECO:0000256" key="4">
    <source>
        <dbReference type="ARBA" id="ARBA00022475"/>
    </source>
</evidence>
<organism evidence="9 10">
    <name type="scientific">Microlunatus spumicola</name>
    <dbReference type="NCBI Taxonomy" id="81499"/>
    <lineage>
        <taxon>Bacteria</taxon>
        <taxon>Bacillati</taxon>
        <taxon>Actinomycetota</taxon>
        <taxon>Actinomycetes</taxon>
        <taxon>Propionibacteriales</taxon>
        <taxon>Propionibacteriaceae</taxon>
        <taxon>Microlunatus</taxon>
    </lineage>
</organism>
<accession>A0ABP6WPP2</accession>
<keyword evidence="10" id="KW-1185">Reference proteome</keyword>
<evidence type="ECO:0000256" key="1">
    <source>
        <dbReference type="ARBA" id="ARBA00004651"/>
    </source>
</evidence>
<keyword evidence="6 8" id="KW-1133">Transmembrane helix</keyword>
<evidence type="ECO:0000256" key="2">
    <source>
        <dbReference type="ARBA" id="ARBA00010735"/>
    </source>
</evidence>
<sequence>MGSVPRVPPSPQRPAIIRSAVGIGVYAAAFGATFGAVAVAAGLSRGQAQALSLVMFSGASQLALAGVVGAGGSAWTALGPTLLLALRNGFYGVTLAPVLQTRGVRRLLTAQFVIDETTAMATAQEDRRDQRLAFWWTALVLFACWNVGTFVGALVGSAVDTDALGLDAAGPAVFLALVWPALRRVRARWVGLAGAVIAVVLVPLVPSGVPVIAAAAAAVVGGLLPVRGAGSPSGTPAATEGGAA</sequence>
<feature type="transmembrane region" description="Helical" evidence="8">
    <location>
        <begin position="133"/>
        <end position="157"/>
    </location>
</feature>
<keyword evidence="7 8" id="KW-0472">Membrane</keyword>
<evidence type="ECO:0000256" key="6">
    <source>
        <dbReference type="ARBA" id="ARBA00022989"/>
    </source>
</evidence>
<reference evidence="10" key="1">
    <citation type="journal article" date="2019" name="Int. J. Syst. Evol. Microbiol.">
        <title>The Global Catalogue of Microorganisms (GCM) 10K type strain sequencing project: providing services to taxonomists for standard genome sequencing and annotation.</title>
        <authorList>
            <consortium name="The Broad Institute Genomics Platform"/>
            <consortium name="The Broad Institute Genome Sequencing Center for Infectious Disease"/>
            <person name="Wu L."/>
            <person name="Ma J."/>
        </authorList>
    </citation>
    <scope>NUCLEOTIDE SEQUENCE [LARGE SCALE GENOMIC DNA]</scope>
    <source>
        <strain evidence="10">JCM 16540</strain>
    </source>
</reference>
<evidence type="ECO:0000256" key="3">
    <source>
        <dbReference type="ARBA" id="ARBA00022448"/>
    </source>
</evidence>
<proteinExistence type="inferred from homology"/>
<keyword evidence="5 8" id="KW-0812">Transmembrane</keyword>
<protein>
    <submittedName>
        <fullName evidence="9">AzlC family ABC transporter permease</fullName>
    </submittedName>
</protein>
<feature type="transmembrane region" description="Helical" evidence="8">
    <location>
        <begin position="20"/>
        <end position="43"/>
    </location>
</feature>
<gene>
    <name evidence="9" type="ORF">GCM10022197_06590</name>
</gene>
<keyword evidence="4" id="KW-1003">Cell membrane</keyword>
<feature type="transmembrane region" description="Helical" evidence="8">
    <location>
        <begin position="189"/>
        <end position="205"/>
    </location>
</feature>
<feature type="transmembrane region" description="Helical" evidence="8">
    <location>
        <begin position="163"/>
        <end position="182"/>
    </location>
</feature>